<protein>
    <recommendedName>
        <fullName evidence="12">Methylamine utilization protein MauG</fullName>
    </recommendedName>
</protein>
<dbReference type="Proteomes" id="UP000570474">
    <property type="component" value="Unassembled WGS sequence"/>
</dbReference>
<evidence type="ECO:0000256" key="7">
    <source>
        <dbReference type="ARBA" id="ARBA00022764"/>
    </source>
</evidence>
<evidence type="ECO:0000313" key="16">
    <source>
        <dbReference type="EMBL" id="NLR67018.1"/>
    </source>
</evidence>
<dbReference type="InterPro" id="IPR009056">
    <property type="entry name" value="Cyt_c-like_dom"/>
</dbReference>
<keyword evidence="8" id="KW-0249">Electron transport</keyword>
<dbReference type="InterPro" id="IPR051395">
    <property type="entry name" value="Cytochrome_c_Peroxidase/MauG"/>
</dbReference>
<dbReference type="InterPro" id="IPR004852">
    <property type="entry name" value="Di-haem_cyt_c_peroxidsae"/>
</dbReference>
<keyword evidence="10 14" id="KW-0408">Iron</keyword>
<evidence type="ECO:0000256" key="12">
    <source>
        <dbReference type="ARBA" id="ARBA00073576"/>
    </source>
</evidence>
<evidence type="ECO:0000256" key="2">
    <source>
        <dbReference type="ARBA" id="ARBA00004856"/>
    </source>
</evidence>
<comment type="pathway">
    <text evidence="2">One-carbon metabolism; methylamine degradation.</text>
</comment>
<sequence>MILSGLLLMMIVMTAQMPARRVPVPVTLSWPDYFGNRVFLPAGNPATEEGIALGRRLFYEKALSATGQMSCATCHQQAKAFTDGERFSAGADGVLQPRNTMSLANLLWVRQLFWDGRAGSLEEQATIPLTAPHEMGQSLQMSAAKLQQTPRYPALFRQAFGSDTITADGIVKALAQFERTLISANSRYDQYLQGKYQPSAAEGNGITLFYANNDPVRGTRGAGCAHCHGGPKTYSDLFHNNGLDSLPADAGRQQITGQAYDKGRFRVATLRNIALTAPYMHDGRFPDLESVIDHYSEHVVHSGTLSPFLQQPLLLTSQEKKDLLAFLHMLTDSTFITDPRFSNPFDNN</sequence>
<dbReference type="GO" id="GO:0004130">
    <property type="term" value="F:cytochrome-c peroxidase activity"/>
    <property type="evidence" value="ECO:0007669"/>
    <property type="project" value="TreeGrafter"/>
</dbReference>
<keyword evidence="16" id="KW-0575">Peroxidase</keyword>
<comment type="caution">
    <text evidence="16">The sequence shown here is derived from an EMBL/GenBank/DDBJ whole genome shotgun (WGS) entry which is preliminary data.</text>
</comment>
<evidence type="ECO:0000256" key="10">
    <source>
        <dbReference type="ARBA" id="ARBA00023004"/>
    </source>
</evidence>
<evidence type="ECO:0000256" key="1">
    <source>
        <dbReference type="ARBA" id="ARBA00004418"/>
    </source>
</evidence>
<dbReference type="PROSITE" id="PS51007">
    <property type="entry name" value="CYTC"/>
    <property type="match status" value="2"/>
</dbReference>
<dbReference type="InterPro" id="IPR036909">
    <property type="entry name" value="Cyt_c-like_dom_sf"/>
</dbReference>
<keyword evidence="17" id="KW-1185">Reference proteome</keyword>
<evidence type="ECO:0000256" key="11">
    <source>
        <dbReference type="ARBA" id="ARBA00058991"/>
    </source>
</evidence>
<dbReference type="GO" id="GO:0046872">
    <property type="term" value="F:metal ion binding"/>
    <property type="evidence" value="ECO:0007669"/>
    <property type="project" value="UniProtKB-KW"/>
</dbReference>
<feature type="domain" description="Cytochrome c" evidence="15">
    <location>
        <begin position="200"/>
        <end position="331"/>
    </location>
</feature>
<evidence type="ECO:0000256" key="9">
    <source>
        <dbReference type="ARBA" id="ARBA00023002"/>
    </source>
</evidence>
<evidence type="ECO:0000256" key="3">
    <source>
        <dbReference type="ARBA" id="ARBA00022448"/>
    </source>
</evidence>
<keyword evidence="5 14" id="KW-0479">Metal-binding</keyword>
<feature type="domain" description="Cytochrome c" evidence="15">
    <location>
        <begin position="49"/>
        <end position="150"/>
    </location>
</feature>
<dbReference type="Gene3D" id="1.10.760.10">
    <property type="entry name" value="Cytochrome c-like domain"/>
    <property type="match status" value="2"/>
</dbReference>
<keyword evidence="7" id="KW-0574">Periplasm</keyword>
<evidence type="ECO:0000256" key="14">
    <source>
        <dbReference type="PIRSR" id="PIRSR000294-2"/>
    </source>
</evidence>
<evidence type="ECO:0000313" key="17">
    <source>
        <dbReference type="Proteomes" id="UP000570474"/>
    </source>
</evidence>
<name>A0A847S1N7_9BACT</name>
<evidence type="ECO:0000256" key="6">
    <source>
        <dbReference type="ARBA" id="ARBA00022729"/>
    </source>
</evidence>
<evidence type="ECO:0000256" key="5">
    <source>
        <dbReference type="ARBA" id="ARBA00022723"/>
    </source>
</evidence>
<dbReference type="AlphaFoldDB" id="A0A847S1N7"/>
<accession>A0A847S1N7</accession>
<dbReference type="PANTHER" id="PTHR30600">
    <property type="entry name" value="CYTOCHROME C PEROXIDASE-RELATED"/>
    <property type="match status" value="1"/>
</dbReference>
<dbReference type="FunFam" id="1.10.760.10:FF:000019">
    <property type="entry name" value="Di-heme cytochrome C peroxidase"/>
    <property type="match status" value="1"/>
</dbReference>
<keyword evidence="9" id="KW-0560">Oxidoreductase</keyword>
<dbReference type="SUPFAM" id="SSF46626">
    <property type="entry name" value="Cytochrome c"/>
    <property type="match status" value="2"/>
</dbReference>
<dbReference type="GO" id="GO:0020037">
    <property type="term" value="F:heme binding"/>
    <property type="evidence" value="ECO:0007669"/>
    <property type="project" value="InterPro"/>
</dbReference>
<dbReference type="Pfam" id="PF03150">
    <property type="entry name" value="CCP_MauG"/>
    <property type="match status" value="1"/>
</dbReference>
<evidence type="ECO:0000259" key="15">
    <source>
        <dbReference type="PROSITE" id="PS51007"/>
    </source>
</evidence>
<feature type="binding site" description="axial binding residue" evidence="14">
    <location>
        <position position="228"/>
    </location>
    <ligand>
        <name>heme c</name>
        <dbReference type="ChEBI" id="CHEBI:61717"/>
        <label>2</label>
    </ligand>
    <ligandPart>
        <name>Fe</name>
        <dbReference type="ChEBI" id="CHEBI:18248"/>
    </ligandPart>
</feature>
<evidence type="ECO:0000256" key="4">
    <source>
        <dbReference type="ARBA" id="ARBA00022617"/>
    </source>
</evidence>
<evidence type="ECO:0000256" key="13">
    <source>
        <dbReference type="PIRSR" id="PIRSR000294-1"/>
    </source>
</evidence>
<evidence type="ECO:0000256" key="8">
    <source>
        <dbReference type="ARBA" id="ARBA00022982"/>
    </source>
</evidence>
<feature type="binding site" description="axial binding residue" evidence="14">
    <location>
        <position position="75"/>
    </location>
    <ligand>
        <name>heme c</name>
        <dbReference type="ChEBI" id="CHEBI:61717"/>
        <label>1</label>
    </ligand>
    <ligandPart>
        <name>Fe</name>
        <dbReference type="ChEBI" id="CHEBI:18248"/>
    </ligandPart>
</feature>
<feature type="binding site" description="covalent" evidence="13">
    <location>
        <position position="74"/>
    </location>
    <ligand>
        <name>heme c</name>
        <dbReference type="ChEBI" id="CHEBI:61717"/>
        <label>1</label>
    </ligand>
</feature>
<comment type="subcellular location">
    <subcellularLocation>
        <location evidence="1">Periplasm</location>
    </subcellularLocation>
</comment>
<comment type="function">
    <text evidence="11">Involved in methylamine metabolism. Essential for the maturation of the beta subunit of MADH, presumably via a step in the biosynthesis of tryptophan tryptophylquinone (TTQ), the cofactor of MADH.</text>
</comment>
<proteinExistence type="predicted"/>
<dbReference type="EMBL" id="JABAIA010000002">
    <property type="protein sequence ID" value="NLR67018.1"/>
    <property type="molecule type" value="Genomic_DNA"/>
</dbReference>
<dbReference type="PIRSF" id="PIRSF000294">
    <property type="entry name" value="Cytochrome-c_peroxidase"/>
    <property type="match status" value="1"/>
</dbReference>
<dbReference type="GO" id="GO:0042597">
    <property type="term" value="C:periplasmic space"/>
    <property type="evidence" value="ECO:0007669"/>
    <property type="project" value="UniProtKB-SubCell"/>
</dbReference>
<keyword evidence="3" id="KW-0813">Transport</keyword>
<feature type="binding site" description="covalent" evidence="13">
    <location>
        <position position="71"/>
    </location>
    <ligand>
        <name>heme c</name>
        <dbReference type="ChEBI" id="CHEBI:61717"/>
        <label>1</label>
    </ligand>
</feature>
<reference evidence="16 17" key="1">
    <citation type="submission" date="2020-04" db="EMBL/GenBank/DDBJ databases">
        <authorList>
            <person name="Yin C."/>
        </authorList>
    </citation>
    <scope>NUCLEOTIDE SEQUENCE [LARGE SCALE GENOMIC DNA]</scope>
    <source>
        <strain evidence="16 17">Ae27</strain>
    </source>
</reference>
<dbReference type="InterPro" id="IPR026259">
    <property type="entry name" value="MauG/Cytc_peroxidase"/>
</dbReference>
<feature type="binding site" description="covalent" evidence="13">
    <location>
        <position position="224"/>
    </location>
    <ligand>
        <name>heme c</name>
        <dbReference type="ChEBI" id="CHEBI:61717"/>
        <label>2</label>
    </ligand>
</feature>
<keyword evidence="4 13" id="KW-0349">Heme</keyword>
<organism evidence="16 17">
    <name type="scientific">Chitinophaga varians</name>
    <dbReference type="NCBI Taxonomy" id="2202339"/>
    <lineage>
        <taxon>Bacteria</taxon>
        <taxon>Pseudomonadati</taxon>
        <taxon>Bacteroidota</taxon>
        <taxon>Chitinophagia</taxon>
        <taxon>Chitinophagales</taxon>
        <taxon>Chitinophagaceae</taxon>
        <taxon>Chitinophaga</taxon>
    </lineage>
</organism>
<comment type="cofactor">
    <cofactor evidence="13">
        <name>heme</name>
        <dbReference type="ChEBI" id="CHEBI:30413"/>
    </cofactor>
    <text evidence="13">Binds 2 heme groups.</text>
</comment>
<dbReference type="RefSeq" id="WP_168872913.1">
    <property type="nucleotide sequence ID" value="NZ_JABAIA010000002.1"/>
</dbReference>
<comment type="PTM">
    <text evidence="13">Binds 2 heme groups per subunit.</text>
</comment>
<feature type="binding site" description="covalent" evidence="13">
    <location>
        <position position="227"/>
    </location>
    <ligand>
        <name>heme c</name>
        <dbReference type="ChEBI" id="CHEBI:61717"/>
        <label>2</label>
    </ligand>
</feature>
<dbReference type="GO" id="GO:0009055">
    <property type="term" value="F:electron transfer activity"/>
    <property type="evidence" value="ECO:0007669"/>
    <property type="project" value="InterPro"/>
</dbReference>
<gene>
    <name evidence="16" type="ORF">HGH92_22105</name>
</gene>
<keyword evidence="6" id="KW-0732">Signal</keyword>